<dbReference type="PANTHER" id="PTHR31579:SF2">
    <property type="entry name" value="DUF506 FAMILY PROTEIN"/>
    <property type="match status" value="1"/>
</dbReference>
<protein>
    <submittedName>
        <fullName evidence="3">Uncharacterized protein LOC111457089</fullName>
    </submittedName>
</protein>
<feature type="compositionally biased region" description="Acidic residues" evidence="1">
    <location>
        <begin position="46"/>
        <end position="55"/>
    </location>
</feature>
<dbReference type="PANTHER" id="PTHR31579">
    <property type="entry name" value="OS03G0796600 PROTEIN"/>
    <property type="match status" value="1"/>
</dbReference>
<accession>A0A6J1GSH8</accession>
<evidence type="ECO:0000256" key="1">
    <source>
        <dbReference type="SAM" id="MobiDB-lite"/>
    </source>
</evidence>
<gene>
    <name evidence="3" type="primary">LOC111457089</name>
</gene>
<evidence type="ECO:0000313" key="2">
    <source>
        <dbReference type="Proteomes" id="UP000504609"/>
    </source>
</evidence>
<dbReference type="RefSeq" id="XP_022955001.1">
    <property type="nucleotide sequence ID" value="XM_023099233.1"/>
</dbReference>
<feature type="region of interest" description="Disordered" evidence="1">
    <location>
        <begin position="33"/>
        <end position="59"/>
    </location>
</feature>
<reference evidence="3" key="1">
    <citation type="submission" date="2025-08" db="UniProtKB">
        <authorList>
            <consortium name="RefSeq"/>
        </authorList>
    </citation>
    <scope>IDENTIFICATION</scope>
    <source>
        <tissue evidence="3">Young leaves</tissue>
    </source>
</reference>
<dbReference type="GeneID" id="111457089"/>
<dbReference type="Pfam" id="PF04720">
    <property type="entry name" value="PDDEXK_6"/>
    <property type="match status" value="1"/>
</dbReference>
<proteinExistence type="predicted"/>
<evidence type="ECO:0000313" key="3">
    <source>
        <dbReference type="RefSeq" id="XP_022955001.1"/>
    </source>
</evidence>
<sequence>MAGRNLAGFEASSFSDMFFGFLDDGEGLSAAGFGSSFESQESETTAFDENDEENENGVSVEESRIFWETQMQILQTTICRTNSLELKIRNATKEAVKEIQENGGACGCGRSVLAMSGCRSCLMREVSGHLRNAGYDSAVCMTKWRSSKHIPSGEHAFLDVVHNSKKGEVRFIIELNLRAEFEMARASDDYNRLVRRLPEIFVGKVEKLHTIIKMLCGGAKKCMKEKKMHLGPWRKQRYMQAKWLSACERTMTMPLLSVGHSSGWLSKPRASMLTVDLLEKLPNRTAVEVV</sequence>
<dbReference type="InterPro" id="IPR006502">
    <property type="entry name" value="PDDEXK-like"/>
</dbReference>
<keyword evidence="2" id="KW-1185">Reference proteome</keyword>
<dbReference type="AlphaFoldDB" id="A0A6J1GSH8"/>
<dbReference type="NCBIfam" id="TIGR01615">
    <property type="entry name" value="A_thal_3542"/>
    <property type="match status" value="1"/>
</dbReference>
<dbReference type="KEGG" id="cmos:111457089"/>
<feature type="compositionally biased region" description="Low complexity" evidence="1">
    <location>
        <begin position="33"/>
        <end position="45"/>
    </location>
</feature>
<dbReference type="Proteomes" id="UP000504609">
    <property type="component" value="Unplaced"/>
</dbReference>
<organism evidence="2 3">
    <name type="scientific">Cucurbita moschata</name>
    <name type="common">Winter crookneck squash</name>
    <name type="synonym">Cucurbita pepo var. moschata</name>
    <dbReference type="NCBI Taxonomy" id="3662"/>
    <lineage>
        <taxon>Eukaryota</taxon>
        <taxon>Viridiplantae</taxon>
        <taxon>Streptophyta</taxon>
        <taxon>Embryophyta</taxon>
        <taxon>Tracheophyta</taxon>
        <taxon>Spermatophyta</taxon>
        <taxon>Magnoliopsida</taxon>
        <taxon>eudicotyledons</taxon>
        <taxon>Gunneridae</taxon>
        <taxon>Pentapetalae</taxon>
        <taxon>rosids</taxon>
        <taxon>fabids</taxon>
        <taxon>Cucurbitales</taxon>
        <taxon>Cucurbitaceae</taxon>
        <taxon>Cucurbiteae</taxon>
        <taxon>Cucurbita</taxon>
    </lineage>
</organism>
<name>A0A6J1GSH8_CUCMO</name>